<comment type="pathway">
    <text evidence="2 15">Amino-acid biosynthesis; L-lysine biosynthesis via DAP pathway; (S)-tetrahydrodipicolinate from L-aspartate: step 1/4.</text>
</comment>
<evidence type="ECO:0000256" key="15">
    <source>
        <dbReference type="RuleBase" id="RU004249"/>
    </source>
</evidence>
<gene>
    <name evidence="18" type="primary">dapG</name>
    <name evidence="18" type="ORF">LL038_04080</name>
</gene>
<reference evidence="18" key="1">
    <citation type="submission" date="2021-11" db="EMBL/GenBank/DDBJ databases">
        <title>Clostridia strains as spoilage organisms.</title>
        <authorList>
            <person name="Wambui J."/>
            <person name="Stevens M.J.A."/>
            <person name="Stephan R."/>
        </authorList>
    </citation>
    <scope>NUCLEOTIDE SEQUENCE</scope>
    <source>
        <strain evidence="18">CF009</strain>
    </source>
</reference>
<evidence type="ECO:0000256" key="3">
    <source>
        <dbReference type="ARBA" id="ARBA00004986"/>
    </source>
</evidence>
<evidence type="ECO:0000256" key="14">
    <source>
        <dbReference type="RuleBase" id="RU003448"/>
    </source>
</evidence>
<keyword evidence="7 14" id="KW-0808">Transferase</keyword>
<dbReference type="InterPro" id="IPR027795">
    <property type="entry name" value="CASTOR_ACT_dom"/>
</dbReference>
<evidence type="ECO:0000256" key="10">
    <source>
        <dbReference type="ARBA" id="ARBA00022840"/>
    </source>
</evidence>
<dbReference type="EMBL" id="CP086239">
    <property type="protein sequence ID" value="WAG61438.1"/>
    <property type="molecule type" value="Genomic_DNA"/>
</dbReference>
<dbReference type="EC" id="2.7.2.4" evidence="14"/>
<name>A0AA47EJM2_9CLOT</name>
<keyword evidence="10" id="KW-0067">ATP-binding</keyword>
<dbReference type="InterPro" id="IPR001341">
    <property type="entry name" value="Asp_kinase"/>
</dbReference>
<dbReference type="GO" id="GO:0019877">
    <property type="term" value="P:diaminopimelate biosynthetic process"/>
    <property type="evidence" value="ECO:0007669"/>
    <property type="project" value="UniProtKB-KW"/>
</dbReference>
<evidence type="ECO:0000256" key="4">
    <source>
        <dbReference type="ARBA" id="ARBA00005139"/>
    </source>
</evidence>
<keyword evidence="6 15" id="KW-0028">Amino-acid biosynthesis</keyword>
<dbReference type="AlphaFoldDB" id="A0AA47EJM2"/>
<evidence type="ECO:0000256" key="1">
    <source>
        <dbReference type="ARBA" id="ARBA00003121"/>
    </source>
</evidence>
<comment type="pathway">
    <text evidence="3 15">Amino-acid biosynthesis; L-methionine biosynthesis via de novo pathway; L-homoserine from L-aspartate: step 1/3.</text>
</comment>
<dbReference type="GO" id="GO:0004072">
    <property type="term" value="F:aspartate kinase activity"/>
    <property type="evidence" value="ECO:0007669"/>
    <property type="project" value="UniProtKB-EC"/>
</dbReference>
<evidence type="ECO:0000256" key="9">
    <source>
        <dbReference type="ARBA" id="ARBA00022777"/>
    </source>
</evidence>
<evidence type="ECO:0000256" key="6">
    <source>
        <dbReference type="ARBA" id="ARBA00022605"/>
    </source>
</evidence>
<dbReference type="PIRSF" id="PIRSF000726">
    <property type="entry name" value="Asp_kin"/>
    <property type="match status" value="1"/>
</dbReference>
<dbReference type="InterPro" id="IPR018042">
    <property type="entry name" value="Aspartate_kinase_CS"/>
</dbReference>
<dbReference type="GO" id="GO:0009089">
    <property type="term" value="P:lysine biosynthetic process via diaminopimelate"/>
    <property type="evidence" value="ECO:0007669"/>
    <property type="project" value="TreeGrafter"/>
</dbReference>
<feature type="domain" description="Aspartate/glutamate/uridylate kinase" evidence="16">
    <location>
        <begin position="2"/>
        <end position="235"/>
    </location>
</feature>
<evidence type="ECO:0000256" key="7">
    <source>
        <dbReference type="ARBA" id="ARBA00022679"/>
    </source>
</evidence>
<dbReference type="InterPro" id="IPR001048">
    <property type="entry name" value="Asp/Glu/Uridylate_kinase"/>
</dbReference>
<sequence length="396" mass="43324">MKILVQKFGGTSVSTKEKRKLVASKVINAKAKGYFPVVVVSAMGRKGEPYATDTLLSQIDDDFKGANPLAIDLLMSCGEIISTVVMCNELNNNKVDVVPLTGGQAGIITDSSYTNAAILNVDTKRILSILKNGKVPVVAGFQGMDDKGYVTTIGRGGSDVTAALLGAALNAVEVRIYTDVDGIMTADPRIVSEATLIKKISYDEIFQFADQGAKVIHPRAVEICKKYNIPLVIKNTMNECDGTVISNFESEEDDNIITGITHMNNRVQIKVTKNSGSSYDDLFDILAENLISIDLINVFPKEKIFTIDEKDFTKFTDLIKELNISYSFVKDCSKLAIIGSKMRGIPGVMARILKALTKQKIEVLQTADSHMTIWCLVETRDAKKAIIALHREFKLG</sequence>
<evidence type="ECO:0000256" key="12">
    <source>
        <dbReference type="ARBA" id="ARBA00023154"/>
    </source>
</evidence>
<comment type="function">
    <text evidence="1">Catalyzes the phosphorylation of the beta-carboxyl group of aspartic acid with ATP to yield 4-phospho-L-aspartate, which is involved in the branched biosynthetic pathway leading to the biosynthesis of amino acids threonine, isoleucine and methionine.</text>
</comment>
<keyword evidence="12" id="KW-0457">Lysine biosynthesis</keyword>
<comment type="similarity">
    <text evidence="5 14">Belongs to the aspartokinase family.</text>
</comment>
<comment type="pathway">
    <text evidence="4 15">Amino-acid biosynthesis; L-threonine biosynthesis; L-threonine from L-aspartate: step 1/5.</text>
</comment>
<feature type="domain" description="CASTOR ACT" evidence="17">
    <location>
        <begin position="329"/>
        <end position="391"/>
    </location>
</feature>
<evidence type="ECO:0000256" key="13">
    <source>
        <dbReference type="ARBA" id="ARBA00047872"/>
    </source>
</evidence>
<protein>
    <recommendedName>
        <fullName evidence="14">Aspartokinase</fullName>
        <ecNumber evidence="14">2.7.2.4</ecNumber>
    </recommendedName>
</protein>
<keyword evidence="11" id="KW-0220">Diaminopimelate biosynthesis</keyword>
<evidence type="ECO:0000313" key="19">
    <source>
        <dbReference type="Proteomes" id="UP001164733"/>
    </source>
</evidence>
<evidence type="ECO:0000256" key="5">
    <source>
        <dbReference type="ARBA" id="ARBA00010122"/>
    </source>
</evidence>
<dbReference type="CDD" id="cd04937">
    <property type="entry name" value="ACT_AKi-DapG-BS_2"/>
    <property type="match status" value="1"/>
</dbReference>
<dbReference type="Pfam" id="PF00696">
    <property type="entry name" value="AA_kinase"/>
    <property type="match status" value="1"/>
</dbReference>
<comment type="catalytic activity">
    <reaction evidence="13 14">
        <text>L-aspartate + ATP = 4-phospho-L-aspartate + ADP</text>
        <dbReference type="Rhea" id="RHEA:23776"/>
        <dbReference type="ChEBI" id="CHEBI:29991"/>
        <dbReference type="ChEBI" id="CHEBI:30616"/>
        <dbReference type="ChEBI" id="CHEBI:57535"/>
        <dbReference type="ChEBI" id="CHEBI:456216"/>
        <dbReference type="EC" id="2.7.2.4"/>
    </reaction>
</comment>
<evidence type="ECO:0000259" key="17">
    <source>
        <dbReference type="Pfam" id="PF13840"/>
    </source>
</evidence>
<evidence type="ECO:0000259" key="16">
    <source>
        <dbReference type="Pfam" id="PF00696"/>
    </source>
</evidence>
<dbReference type="RefSeq" id="WP_216119928.1">
    <property type="nucleotide sequence ID" value="NZ_CP086239.1"/>
</dbReference>
<dbReference type="GO" id="GO:0005524">
    <property type="term" value="F:ATP binding"/>
    <property type="evidence" value="ECO:0007669"/>
    <property type="project" value="UniProtKB-KW"/>
</dbReference>
<keyword evidence="9 14" id="KW-0418">Kinase</keyword>
<dbReference type="NCBIfam" id="NF006068">
    <property type="entry name" value="PRK08210.1"/>
    <property type="match status" value="1"/>
</dbReference>
<keyword evidence="8" id="KW-0547">Nucleotide-binding</keyword>
<dbReference type="InterPro" id="IPR005260">
    <property type="entry name" value="Asp_kin_monofn"/>
</dbReference>
<evidence type="ECO:0000313" key="18">
    <source>
        <dbReference type="EMBL" id="WAG61438.1"/>
    </source>
</evidence>
<dbReference type="GO" id="GO:0005829">
    <property type="term" value="C:cytosol"/>
    <property type="evidence" value="ECO:0007669"/>
    <property type="project" value="TreeGrafter"/>
</dbReference>
<dbReference type="PROSITE" id="PS00324">
    <property type="entry name" value="ASPARTOKINASE"/>
    <property type="match status" value="1"/>
</dbReference>
<evidence type="ECO:0000256" key="2">
    <source>
        <dbReference type="ARBA" id="ARBA00004766"/>
    </source>
</evidence>
<evidence type="ECO:0000256" key="8">
    <source>
        <dbReference type="ARBA" id="ARBA00022741"/>
    </source>
</evidence>
<dbReference type="Pfam" id="PF13840">
    <property type="entry name" value="ACT_7"/>
    <property type="match status" value="1"/>
</dbReference>
<dbReference type="Proteomes" id="UP001164733">
    <property type="component" value="Chromosome"/>
</dbReference>
<proteinExistence type="inferred from homology"/>
<dbReference type="NCBIfam" id="TIGR00657">
    <property type="entry name" value="asp_kinases"/>
    <property type="match status" value="1"/>
</dbReference>
<accession>A0AA47EJM2</accession>
<evidence type="ECO:0000256" key="11">
    <source>
        <dbReference type="ARBA" id="ARBA00022915"/>
    </source>
</evidence>
<dbReference type="PANTHER" id="PTHR21499:SF3">
    <property type="entry name" value="ASPARTOKINASE"/>
    <property type="match status" value="1"/>
</dbReference>
<dbReference type="GO" id="GO:0009090">
    <property type="term" value="P:homoserine biosynthetic process"/>
    <property type="evidence" value="ECO:0007669"/>
    <property type="project" value="TreeGrafter"/>
</dbReference>
<organism evidence="18 19">
    <name type="scientific">Clostridium estertheticum</name>
    <dbReference type="NCBI Taxonomy" id="238834"/>
    <lineage>
        <taxon>Bacteria</taxon>
        <taxon>Bacillati</taxon>
        <taxon>Bacillota</taxon>
        <taxon>Clostridia</taxon>
        <taxon>Eubacteriales</taxon>
        <taxon>Clostridiaceae</taxon>
        <taxon>Clostridium</taxon>
    </lineage>
</organism>
<dbReference type="PANTHER" id="PTHR21499">
    <property type="entry name" value="ASPARTATE KINASE"/>
    <property type="match status" value="1"/>
</dbReference>